<protein>
    <recommendedName>
        <fullName evidence="4 7">dTDP-glucose 4,6-dehydratase</fullName>
        <ecNumber evidence="4 7">4.2.1.46</ecNumber>
    </recommendedName>
</protein>
<gene>
    <name evidence="9" type="primary">rfbB</name>
    <name evidence="9" type="ORF">Q8A70_04620</name>
</gene>
<comment type="caution">
    <text evidence="9">The sequence shown here is derived from an EMBL/GenBank/DDBJ whole genome shotgun (WGS) entry which is preliminary data.</text>
</comment>
<dbReference type="InterPro" id="IPR016040">
    <property type="entry name" value="NAD(P)-bd_dom"/>
</dbReference>
<dbReference type="CDD" id="cd05246">
    <property type="entry name" value="dTDP_GD_SDR_e"/>
    <property type="match status" value="1"/>
</dbReference>
<dbReference type="Pfam" id="PF16363">
    <property type="entry name" value="GDP_Man_Dehyd"/>
    <property type="match status" value="1"/>
</dbReference>
<dbReference type="Proteomes" id="UP001230156">
    <property type="component" value="Unassembled WGS sequence"/>
</dbReference>
<feature type="domain" description="NAD(P)-binding" evidence="8">
    <location>
        <begin position="17"/>
        <end position="336"/>
    </location>
</feature>
<dbReference type="PANTHER" id="PTHR43000">
    <property type="entry name" value="DTDP-D-GLUCOSE 4,6-DEHYDRATASE-RELATED"/>
    <property type="match status" value="1"/>
</dbReference>
<dbReference type="Gene3D" id="3.40.50.720">
    <property type="entry name" value="NAD(P)-binding Rossmann-like Domain"/>
    <property type="match status" value="1"/>
</dbReference>
<evidence type="ECO:0000256" key="7">
    <source>
        <dbReference type="RuleBase" id="RU004473"/>
    </source>
</evidence>
<dbReference type="Gene3D" id="3.90.25.10">
    <property type="entry name" value="UDP-galactose 4-epimerase, domain 1"/>
    <property type="match status" value="1"/>
</dbReference>
<evidence type="ECO:0000259" key="8">
    <source>
        <dbReference type="Pfam" id="PF16363"/>
    </source>
</evidence>
<dbReference type="InterPro" id="IPR005888">
    <property type="entry name" value="dTDP_Gluc_deHydtase"/>
</dbReference>
<accession>A0ABU0YGU4</accession>
<sequence length="371" mass="41321">MSRQFTLERAMNTRTLLVTGGAGFIGSAYLRKVIAETSWRAVNLDKLTYAASPDAVSELQLSGRYRFVQGDICDSRTVAALLTAEKPDAIVHFAAETHVDRSIDGPSKFIETNIVGTFTVLEAAARYYAAAPAETRERFRFHHISTDEVFGSLDEGKTFDEASPHNPNSPYSASKAASDHLVRAWHRTYGLPIMVTHCSNNYGPYQFPEKLIPLMTIRALSGRSLPVYGDGRNVRDWLYVDDHVDALLAVLERGRVGESYGIGGGVQIDNLELVRTICTILDRLSPAADRKARQDLITHVPDRPGHDRRYATNIEKIAREVGWQPKVTLPSGLQETIEWYLANRAWWEKILAGCYTTERLGVVTRRAAAGQ</sequence>
<evidence type="ECO:0000256" key="3">
    <source>
        <dbReference type="ARBA" id="ARBA00008178"/>
    </source>
</evidence>
<evidence type="ECO:0000313" key="10">
    <source>
        <dbReference type="Proteomes" id="UP001230156"/>
    </source>
</evidence>
<evidence type="ECO:0000256" key="6">
    <source>
        <dbReference type="ARBA" id="ARBA00023239"/>
    </source>
</evidence>
<dbReference type="InterPro" id="IPR036291">
    <property type="entry name" value="NAD(P)-bd_dom_sf"/>
</dbReference>
<dbReference type="SUPFAM" id="SSF51735">
    <property type="entry name" value="NAD(P)-binding Rossmann-fold domains"/>
    <property type="match status" value="1"/>
</dbReference>
<dbReference type="EC" id="4.2.1.46" evidence="4 7"/>
<comment type="similarity">
    <text evidence="3 7">Belongs to the NAD(P)-dependent epimerase/dehydratase family. dTDP-glucose dehydratase subfamily.</text>
</comment>
<evidence type="ECO:0000256" key="5">
    <source>
        <dbReference type="ARBA" id="ARBA00023027"/>
    </source>
</evidence>
<comment type="catalytic activity">
    <reaction evidence="1 7">
        <text>dTDP-alpha-D-glucose = dTDP-4-dehydro-6-deoxy-alpha-D-glucose + H2O</text>
        <dbReference type="Rhea" id="RHEA:17221"/>
        <dbReference type="ChEBI" id="CHEBI:15377"/>
        <dbReference type="ChEBI" id="CHEBI:57477"/>
        <dbReference type="ChEBI" id="CHEBI:57649"/>
        <dbReference type="EC" id="4.2.1.46"/>
    </reaction>
</comment>
<keyword evidence="5" id="KW-0520">NAD</keyword>
<reference evidence="10" key="1">
    <citation type="submission" date="2023-08" db="EMBL/GenBank/DDBJ databases">
        <title>Rhodospirillaceae gen. nov., a novel taxon isolated from the Yangtze River Yuezi River estuary sludge.</title>
        <authorList>
            <person name="Ruan L."/>
        </authorList>
    </citation>
    <scope>NUCLEOTIDE SEQUENCE [LARGE SCALE GENOMIC DNA]</scope>
    <source>
        <strain evidence="10">R-7</strain>
    </source>
</reference>
<evidence type="ECO:0000256" key="4">
    <source>
        <dbReference type="ARBA" id="ARBA00011990"/>
    </source>
</evidence>
<keyword evidence="6 7" id="KW-0456">Lyase</keyword>
<dbReference type="RefSeq" id="WP_379954348.1">
    <property type="nucleotide sequence ID" value="NZ_JAUYVI010000002.1"/>
</dbReference>
<name>A0ABU0YGU4_9PROT</name>
<proteinExistence type="inferred from homology"/>
<organism evidence="9 10">
    <name type="scientific">Dongia sedimenti</name>
    <dbReference type="NCBI Taxonomy" id="3064282"/>
    <lineage>
        <taxon>Bacteria</taxon>
        <taxon>Pseudomonadati</taxon>
        <taxon>Pseudomonadota</taxon>
        <taxon>Alphaproteobacteria</taxon>
        <taxon>Rhodospirillales</taxon>
        <taxon>Dongiaceae</taxon>
        <taxon>Dongia</taxon>
    </lineage>
</organism>
<evidence type="ECO:0000313" key="9">
    <source>
        <dbReference type="EMBL" id="MDQ7246932.1"/>
    </source>
</evidence>
<dbReference type="NCBIfam" id="TIGR01181">
    <property type="entry name" value="dTDP_gluc_dehyt"/>
    <property type="match status" value="1"/>
</dbReference>
<keyword evidence="10" id="KW-1185">Reference proteome</keyword>
<dbReference type="EMBL" id="JAUYVI010000002">
    <property type="protein sequence ID" value="MDQ7246932.1"/>
    <property type="molecule type" value="Genomic_DNA"/>
</dbReference>
<dbReference type="GO" id="GO:0008460">
    <property type="term" value="F:dTDP-glucose 4,6-dehydratase activity"/>
    <property type="evidence" value="ECO:0007669"/>
    <property type="project" value="UniProtKB-EC"/>
</dbReference>
<evidence type="ECO:0000256" key="2">
    <source>
        <dbReference type="ARBA" id="ARBA00001911"/>
    </source>
</evidence>
<evidence type="ECO:0000256" key="1">
    <source>
        <dbReference type="ARBA" id="ARBA00001539"/>
    </source>
</evidence>
<comment type="cofactor">
    <cofactor evidence="2 7">
        <name>NAD(+)</name>
        <dbReference type="ChEBI" id="CHEBI:57540"/>
    </cofactor>
</comment>